<dbReference type="InterPro" id="IPR002035">
    <property type="entry name" value="VWF_A"/>
</dbReference>
<evidence type="ECO:0000313" key="4">
    <source>
        <dbReference type="EMBL" id="MBC8519876.1"/>
    </source>
</evidence>
<keyword evidence="1" id="KW-0732">Signal</keyword>
<feature type="domain" description="VIT" evidence="3">
    <location>
        <begin position="33"/>
        <end position="161"/>
    </location>
</feature>
<dbReference type="CDD" id="cd01461">
    <property type="entry name" value="vWA_interalpha_trypsin_inhibitor"/>
    <property type="match status" value="1"/>
</dbReference>
<dbReference type="SUPFAM" id="SSF53300">
    <property type="entry name" value="vWA-like"/>
    <property type="match status" value="1"/>
</dbReference>
<dbReference type="SMART" id="SM00609">
    <property type="entry name" value="VIT"/>
    <property type="match status" value="1"/>
</dbReference>
<evidence type="ECO:0000256" key="1">
    <source>
        <dbReference type="SAM" id="SignalP"/>
    </source>
</evidence>
<protein>
    <submittedName>
        <fullName evidence="4">Marine proteobacterial sortase target protein</fullName>
    </submittedName>
</protein>
<dbReference type="Pfam" id="PF13768">
    <property type="entry name" value="VWA_3"/>
    <property type="match status" value="1"/>
</dbReference>
<dbReference type="PANTHER" id="PTHR45737">
    <property type="entry name" value="VON WILLEBRAND FACTOR A DOMAIN-CONTAINING PROTEIN 5A"/>
    <property type="match status" value="1"/>
</dbReference>
<dbReference type="PANTHER" id="PTHR45737:SF6">
    <property type="entry name" value="VON WILLEBRAND FACTOR A DOMAIN-CONTAINING PROTEIN 5A"/>
    <property type="match status" value="1"/>
</dbReference>
<evidence type="ECO:0000259" key="3">
    <source>
        <dbReference type="PROSITE" id="PS51468"/>
    </source>
</evidence>
<reference evidence="4 5" key="1">
    <citation type="submission" date="2020-08" db="EMBL/GenBank/DDBJ databases">
        <title>Bridging the membrane lipid divide: bacteria of the FCB group superphylum have the potential to synthesize archaeal ether lipids.</title>
        <authorList>
            <person name="Villanueva L."/>
            <person name="Von Meijenfeldt F.A.B."/>
            <person name="Westbye A.B."/>
            <person name="Yadav S."/>
            <person name="Hopmans E.C."/>
            <person name="Dutilh B.E."/>
            <person name="Sinninghe Damste J.S."/>
        </authorList>
    </citation>
    <scope>NUCLEOTIDE SEQUENCE [LARGE SCALE GENOMIC DNA]</scope>
    <source>
        <strain evidence="4">NIOZ-UU100</strain>
    </source>
</reference>
<proteinExistence type="predicted"/>
<dbReference type="InterPro" id="IPR022440">
    <property type="entry name" value="CHP03788"/>
</dbReference>
<evidence type="ECO:0000259" key="2">
    <source>
        <dbReference type="PROSITE" id="PS50234"/>
    </source>
</evidence>
<name>A0A8J6PB68_9GAMM</name>
<feature type="chain" id="PRO_5035315094" evidence="1">
    <location>
        <begin position="21"/>
        <end position="684"/>
    </location>
</feature>
<evidence type="ECO:0000313" key="5">
    <source>
        <dbReference type="Proteomes" id="UP000654401"/>
    </source>
</evidence>
<gene>
    <name evidence="4" type="ORF">H8D24_05675</name>
</gene>
<dbReference type="PROSITE" id="PS51468">
    <property type="entry name" value="VIT"/>
    <property type="match status" value="1"/>
</dbReference>
<dbReference type="AlphaFoldDB" id="A0A8J6PB68"/>
<accession>A0A8J6PB68</accession>
<organism evidence="4 5">
    <name type="scientific">Candidatus Thiopontia autotrophica</name>
    <dbReference type="NCBI Taxonomy" id="2841688"/>
    <lineage>
        <taxon>Bacteria</taxon>
        <taxon>Pseudomonadati</taxon>
        <taxon>Pseudomonadota</taxon>
        <taxon>Gammaproteobacteria</taxon>
        <taxon>Candidatus Thiopontia</taxon>
    </lineage>
</organism>
<dbReference type="EMBL" id="JACNFK010000028">
    <property type="protein sequence ID" value="MBC8519876.1"/>
    <property type="molecule type" value="Genomic_DNA"/>
</dbReference>
<comment type="caution">
    <text evidence="4">The sequence shown here is derived from an EMBL/GenBank/DDBJ whole genome shotgun (WGS) entry which is preliminary data.</text>
</comment>
<dbReference type="PROSITE" id="PS50234">
    <property type="entry name" value="VWFA"/>
    <property type="match status" value="1"/>
</dbReference>
<dbReference type="SMART" id="SM00327">
    <property type="entry name" value="VWA"/>
    <property type="match status" value="1"/>
</dbReference>
<dbReference type="NCBIfam" id="TIGR03788">
    <property type="entry name" value="marine_srt_targ"/>
    <property type="match status" value="1"/>
</dbReference>
<dbReference type="Gene3D" id="3.40.50.410">
    <property type="entry name" value="von Willebrand factor, type A domain"/>
    <property type="match status" value="1"/>
</dbReference>
<feature type="domain" description="VWFA" evidence="2">
    <location>
        <begin position="329"/>
        <end position="503"/>
    </location>
</feature>
<feature type="signal peptide" evidence="1">
    <location>
        <begin position="1"/>
        <end position="20"/>
    </location>
</feature>
<dbReference type="InterPro" id="IPR013694">
    <property type="entry name" value="VIT"/>
</dbReference>
<dbReference type="Pfam" id="PF08487">
    <property type="entry name" value="VIT"/>
    <property type="match status" value="1"/>
</dbReference>
<dbReference type="Proteomes" id="UP000654401">
    <property type="component" value="Unassembled WGS sequence"/>
</dbReference>
<sequence length="684" mass="75262">MRRVFLLSVLWMVLSGVAGAAELVRMNDVKSGELLLKTDRPNEYEVATIISTDVVIDVAGPVARTRVRQKFSNPGDGWVEGVYAFPLPETAAVDHMRMIVGERIIEGIIQEKQLARKIYQKAKSAGKRASLVEQVRADLFTTSVANIAPHGSVEIEIEYQELLSWVDGKFSVRYPMAVTPRYLPPDNLQDESKRGELVELLQLNSGWGVMPVANVDGNDAGGRSKSDNPPVSLTVNLNAGFPLDEMVSRYHQVVKEIPSGSAGEGKRRVTLDSADHAIDHDFVLYWRPRIGSAPRAAFFTEQGNGTEQHGLLMVMPPLDSALVKAPPRELTYVIDTSGSMSGESIEQAKDALRKALARLNPDDTFNIVEFNSEADRLFDVPWRATPEALRVADLFVSRLDADGGTEMMKALRLALGQRSKGESGSGHLAQVVFITDGAVGNEEELFRYINNHLGDRRLFTVGIGSAPNSYFMRKSASFGRGTFTYIGDNGEVAEKMNALFTKMEQAVLTNIEVRLEGVEGEVVQMLPERVPDLYRGEPVVISMKMRQIPTKAVVSGTLGGMEWSSEVTLAGGAEQSGLGVLFGRGMIESWMDRRVEGADEADVRNAIIQLAHRYHLVSKYTSLVAVDMTPADKLREIEQHEVRMKHSLSPLRLAKTATSSELQMMGGAVLLLLSLLLLRRRSVA</sequence>
<dbReference type="InterPro" id="IPR036465">
    <property type="entry name" value="vWFA_dom_sf"/>
</dbReference>